<gene>
    <name evidence="1" type="ORF">ILYODFUR_018223</name>
</gene>
<evidence type="ECO:0000313" key="1">
    <source>
        <dbReference type="EMBL" id="MEQ2229378.1"/>
    </source>
</evidence>
<comment type="caution">
    <text evidence="1">The sequence shown here is derived from an EMBL/GenBank/DDBJ whole genome shotgun (WGS) entry which is preliminary data.</text>
</comment>
<reference evidence="1 2" key="1">
    <citation type="submission" date="2021-06" db="EMBL/GenBank/DDBJ databases">
        <authorList>
            <person name="Palmer J.M."/>
        </authorList>
    </citation>
    <scope>NUCLEOTIDE SEQUENCE [LARGE SCALE GENOMIC DNA]</scope>
    <source>
        <strain evidence="2">if_2019</strain>
        <tissue evidence="1">Muscle</tissue>
    </source>
</reference>
<dbReference type="Proteomes" id="UP001482620">
    <property type="component" value="Unassembled WGS sequence"/>
</dbReference>
<name>A0ABV0TC00_9TELE</name>
<proteinExistence type="predicted"/>
<protein>
    <submittedName>
        <fullName evidence="1">Uncharacterized protein</fullName>
    </submittedName>
</protein>
<organism evidence="1 2">
    <name type="scientific">Ilyodon furcidens</name>
    <name type="common">goldbreast splitfin</name>
    <dbReference type="NCBI Taxonomy" id="33524"/>
    <lineage>
        <taxon>Eukaryota</taxon>
        <taxon>Metazoa</taxon>
        <taxon>Chordata</taxon>
        <taxon>Craniata</taxon>
        <taxon>Vertebrata</taxon>
        <taxon>Euteleostomi</taxon>
        <taxon>Actinopterygii</taxon>
        <taxon>Neopterygii</taxon>
        <taxon>Teleostei</taxon>
        <taxon>Neoteleostei</taxon>
        <taxon>Acanthomorphata</taxon>
        <taxon>Ovalentaria</taxon>
        <taxon>Atherinomorphae</taxon>
        <taxon>Cyprinodontiformes</taxon>
        <taxon>Goodeidae</taxon>
        <taxon>Ilyodon</taxon>
    </lineage>
</organism>
<dbReference type="EMBL" id="JAHRIQ010024929">
    <property type="protein sequence ID" value="MEQ2229378.1"/>
    <property type="molecule type" value="Genomic_DNA"/>
</dbReference>
<evidence type="ECO:0000313" key="2">
    <source>
        <dbReference type="Proteomes" id="UP001482620"/>
    </source>
</evidence>
<accession>A0ABV0TC00</accession>
<keyword evidence="2" id="KW-1185">Reference proteome</keyword>
<sequence length="144" mass="16298">MHHQLLMQKHLSDGFLQSDVAPKCWRDALSGQDLSFSHCYLYLPMVRAEPHGADITRVRFTNFTAQRRSQMLTLEEESASLGSEASGMDHHTVGTWVRWIGALDVFWKRSIQPVVSNQSPAARLMVGGCIMVWAWIISSSVMQH</sequence>